<sequence length="1273" mass="141269">MERPPSQLENVRPSGIKQPSRLPAMAHSTTRSTLLETSQSELNARHGHHGGSMGPPTSNGSIKHKIPGLPESATKQQRRTLVERAAEPLSRSNMPPPPPRTNGTRATAAHGHARSASAISAPAYTNGVRPESRQRVLSAEEEAEAEAGFMGKRKGTPVMSFNHLSLRKTRTQGNLRTLEDMESLYGQLRTQFAAAADSKTVLEESLALYKSRVQELTHLERELTATNRKLTTDVERARSDLHTTTTDLRQARRDHERDMQDIERKYDRELADVTQKLEKEVDQLSQERDRDAERFRKETEEAKKKWQRQKDDEAFDVGMAHAEELEEVKKRFESEKADLQRQLDDLKNAGESRATESASEVRELCNTIAHLQNQLEATNATVTSLRARVAAEGDRNAALEQEKTALVSKTHFLEGNQEAQSFEFTTMRQKLQDAVTAKETTLITLRKEEMLRRKLNATILELRGNIRVFVRIRPLLAGEEEAARVDFPDGDALDGGKEMVVHAPTTLSATGKERNEKHNYGFDRVFAPTTVNGEVFEGCRDLIQSVVDGYNVSILSYGQTGSGKTYGMSGPDGIIPSAIALLLAEMQRLEEKGWEYVESLALYKSRVQELTHLERELTATNRKLTTDVERARSDLHTTTTDLRQARRDHERDMQDIERKYDRELADVTQKLEKEVDQLSQERDRDAERFRKETEEAKKKWQRQKDDEAFDVGMAHAEELEEVKKRFESEKADLQRQLDDLKNAGESRATESASEVRELCNTIAHLQNQLEATNATVTSLRARVAAEGDRNAALEQEKTALVSKTHFLEGNQEAQSFEFTTMRQKLQDAVTAKETTLITLRKEEMLRRKLNATILELRGNIRVFVRIRPLLAGEEEAARVDFPDGDALDGGKEMVVHAPTTLSATGKERNEKHNYGFDRVFAPTTVNGEVFEGCRDLIQSVVDGYNVSILSYGQTGSGKTYGMSGPDGIIPSAIALLLAEMQRLEEKGWEYVVEASFVEVYNETLNDLLGDAKTWDEGEDLNGSVRGKRKERHEIHHDAQTGKTTVNNLSSVTLWPPPPPPTTTESEGQHLPAASTSDPPPAQQQQQQQQDQATHTQIAVTHLLATAAKNRRVAATKSNERSSRSHSIFILTLRGHCSATGEQSEGVLNLVDLAGSERLKVSGAAGERARETAAINRSLAALGDVVAALGAGGGGKKGGASGDGGEGGHVPFRNSKLTYLLQSSLGGTAANGKSSRTLMLLHLSPLLAHWQESRSSLLFGSKVHGTHIGAAKKR</sequence>
<dbReference type="InterPro" id="IPR036961">
    <property type="entry name" value="Kinesin_motor_dom_sf"/>
</dbReference>
<feature type="compositionally biased region" description="Basic and acidic residues" evidence="7">
    <location>
        <begin position="643"/>
        <end position="656"/>
    </location>
</feature>
<organism evidence="9 10">
    <name type="scientific">Friedmanniomyces simplex</name>
    <dbReference type="NCBI Taxonomy" id="329884"/>
    <lineage>
        <taxon>Eukaryota</taxon>
        <taxon>Fungi</taxon>
        <taxon>Dikarya</taxon>
        <taxon>Ascomycota</taxon>
        <taxon>Pezizomycotina</taxon>
        <taxon>Dothideomycetes</taxon>
        <taxon>Dothideomycetidae</taxon>
        <taxon>Mycosphaerellales</taxon>
        <taxon>Teratosphaeriaceae</taxon>
        <taxon>Friedmanniomyces</taxon>
    </lineage>
</organism>
<evidence type="ECO:0000259" key="8">
    <source>
        <dbReference type="PROSITE" id="PS50067"/>
    </source>
</evidence>
<keyword evidence="4 6" id="KW-0067">ATP-binding</keyword>
<evidence type="ECO:0000256" key="2">
    <source>
        <dbReference type="ARBA" id="ARBA00022701"/>
    </source>
</evidence>
<comment type="caution">
    <text evidence="9">The sequence shown here is derived from an EMBL/GenBank/DDBJ whole genome shotgun (WGS) entry which is preliminary data.</text>
</comment>
<keyword evidence="10" id="KW-1185">Reference proteome</keyword>
<dbReference type="InterPro" id="IPR027417">
    <property type="entry name" value="P-loop_NTPase"/>
</dbReference>
<evidence type="ECO:0000256" key="4">
    <source>
        <dbReference type="ARBA" id="ARBA00022840"/>
    </source>
</evidence>
<feature type="compositionally biased region" description="Polar residues" evidence="7">
    <location>
        <begin position="1040"/>
        <end position="1052"/>
    </location>
</feature>
<dbReference type="PANTHER" id="PTHR47972">
    <property type="entry name" value="KINESIN-LIKE PROTEIN KLP-3"/>
    <property type="match status" value="1"/>
</dbReference>
<protein>
    <recommendedName>
        <fullName evidence="8">Kinesin motor domain-containing protein</fullName>
    </recommendedName>
</protein>
<evidence type="ECO:0000256" key="5">
    <source>
        <dbReference type="ARBA" id="ARBA00023175"/>
    </source>
</evidence>
<dbReference type="SMART" id="SM00129">
    <property type="entry name" value="KISc"/>
    <property type="match status" value="1"/>
</dbReference>
<dbReference type="GO" id="GO:0007018">
    <property type="term" value="P:microtubule-based movement"/>
    <property type="evidence" value="ECO:0007669"/>
    <property type="project" value="InterPro"/>
</dbReference>
<dbReference type="GO" id="GO:0005874">
    <property type="term" value="C:microtubule"/>
    <property type="evidence" value="ECO:0007669"/>
    <property type="project" value="UniProtKB-KW"/>
</dbReference>
<dbReference type="Gene3D" id="3.40.850.10">
    <property type="entry name" value="Kinesin motor domain"/>
    <property type="match status" value="2"/>
</dbReference>
<evidence type="ECO:0000256" key="1">
    <source>
        <dbReference type="ARBA" id="ARBA00010899"/>
    </source>
</evidence>
<feature type="region of interest" description="Disordered" evidence="7">
    <location>
        <begin position="281"/>
        <end position="310"/>
    </location>
</feature>
<feature type="region of interest" description="Disordered" evidence="7">
    <location>
        <begin position="675"/>
        <end position="704"/>
    </location>
</feature>
<feature type="binding site" evidence="6">
    <location>
        <begin position="952"/>
        <end position="959"/>
    </location>
    <ligand>
        <name>ATP</name>
        <dbReference type="ChEBI" id="CHEBI:30616"/>
    </ligand>
</feature>
<evidence type="ECO:0000256" key="3">
    <source>
        <dbReference type="ARBA" id="ARBA00022741"/>
    </source>
</evidence>
<dbReference type="OrthoDB" id="3176171at2759"/>
<dbReference type="GO" id="GO:0005524">
    <property type="term" value="F:ATP binding"/>
    <property type="evidence" value="ECO:0007669"/>
    <property type="project" value="UniProtKB-UniRule"/>
</dbReference>
<feature type="region of interest" description="Disordered" evidence="7">
    <location>
        <begin position="241"/>
        <end position="262"/>
    </location>
</feature>
<name>A0A4U0XGV5_9PEZI</name>
<dbReference type="InterPro" id="IPR019821">
    <property type="entry name" value="Kinesin_motor_CS"/>
</dbReference>
<evidence type="ECO:0000313" key="9">
    <source>
        <dbReference type="EMBL" id="TKA75347.1"/>
    </source>
</evidence>
<evidence type="ECO:0000256" key="6">
    <source>
        <dbReference type="PROSITE-ProRule" id="PRU00283"/>
    </source>
</evidence>
<dbReference type="EMBL" id="NAJQ01000196">
    <property type="protein sequence ID" value="TKA75347.1"/>
    <property type="molecule type" value="Genomic_DNA"/>
</dbReference>
<dbReference type="AlphaFoldDB" id="A0A4U0XGV5"/>
<proteinExistence type="inferred from homology"/>
<keyword evidence="2" id="KW-0493">Microtubule</keyword>
<feature type="compositionally biased region" description="Basic and acidic residues" evidence="7">
    <location>
        <begin position="249"/>
        <end position="262"/>
    </location>
</feature>
<evidence type="ECO:0000313" key="10">
    <source>
        <dbReference type="Proteomes" id="UP000309340"/>
    </source>
</evidence>
<reference evidence="9 10" key="1">
    <citation type="submission" date="2017-03" db="EMBL/GenBank/DDBJ databases">
        <title>Genomes of endolithic fungi from Antarctica.</title>
        <authorList>
            <person name="Coleine C."/>
            <person name="Masonjones S."/>
            <person name="Stajich J.E."/>
        </authorList>
    </citation>
    <scope>NUCLEOTIDE SEQUENCE [LARGE SCALE GENOMIC DNA]</scope>
    <source>
        <strain evidence="9 10">CCFEE 5184</strain>
    </source>
</reference>
<feature type="region of interest" description="Disordered" evidence="7">
    <location>
        <begin position="1"/>
        <end position="111"/>
    </location>
</feature>
<feature type="binding site" evidence="6">
    <location>
        <begin position="558"/>
        <end position="565"/>
    </location>
    <ligand>
        <name>ATP</name>
        <dbReference type="ChEBI" id="CHEBI:30616"/>
    </ligand>
</feature>
<feature type="region of interest" description="Disordered" evidence="7">
    <location>
        <begin position="628"/>
        <end position="656"/>
    </location>
</feature>
<dbReference type="Proteomes" id="UP000309340">
    <property type="component" value="Unassembled WGS sequence"/>
</dbReference>
<dbReference type="InterPro" id="IPR031852">
    <property type="entry name" value="Vik1/Cik1_MT-bd"/>
</dbReference>
<dbReference type="Pfam" id="PF16796">
    <property type="entry name" value="Microtub_bd"/>
    <property type="match status" value="2"/>
</dbReference>
<gene>
    <name evidence="9" type="ORF">B0A55_05563</name>
</gene>
<accession>A0A4U0XGV5</accession>
<dbReference type="SUPFAM" id="SSF52540">
    <property type="entry name" value="P-loop containing nucleoside triphosphate hydrolases"/>
    <property type="match status" value="2"/>
</dbReference>
<feature type="compositionally biased region" description="Polar residues" evidence="7">
    <location>
        <begin position="27"/>
        <end position="42"/>
    </location>
</feature>
<feature type="compositionally biased region" description="Low complexity" evidence="7">
    <location>
        <begin position="1071"/>
        <end position="1093"/>
    </location>
</feature>
<evidence type="ECO:0000256" key="7">
    <source>
        <dbReference type="SAM" id="MobiDB-lite"/>
    </source>
</evidence>
<keyword evidence="5 6" id="KW-0505">Motor protein</keyword>
<comment type="similarity">
    <text evidence="1">Belongs to the TRAFAC class myosin-kinesin ATPase superfamily. Kinesin family. KIN-14 subfamily.</text>
</comment>
<dbReference type="PRINTS" id="PR00380">
    <property type="entry name" value="KINESINHEAVY"/>
</dbReference>
<feature type="domain" description="Kinesin motor" evidence="8">
    <location>
        <begin position="859"/>
        <end position="1265"/>
    </location>
</feature>
<dbReference type="PANTHER" id="PTHR47972:SF45">
    <property type="entry name" value="PROTEIN CLARET SEGREGATIONAL"/>
    <property type="match status" value="1"/>
</dbReference>
<dbReference type="PROSITE" id="PS50067">
    <property type="entry name" value="KINESIN_MOTOR_2"/>
    <property type="match status" value="2"/>
</dbReference>
<dbReference type="STRING" id="329884.A0A4U0XGV5"/>
<feature type="domain" description="Kinesin motor" evidence="8">
    <location>
        <begin position="465"/>
        <end position="596"/>
    </location>
</feature>
<dbReference type="PROSITE" id="PS00411">
    <property type="entry name" value="KINESIN_MOTOR_1"/>
    <property type="match status" value="1"/>
</dbReference>
<dbReference type="InterPro" id="IPR027640">
    <property type="entry name" value="Kinesin-like_fam"/>
</dbReference>
<dbReference type="GO" id="GO:0008017">
    <property type="term" value="F:microtubule binding"/>
    <property type="evidence" value="ECO:0007669"/>
    <property type="project" value="InterPro"/>
</dbReference>
<keyword evidence="3 6" id="KW-0547">Nucleotide-binding</keyword>
<dbReference type="Pfam" id="PF00225">
    <property type="entry name" value="Kinesin"/>
    <property type="match status" value="1"/>
</dbReference>
<dbReference type="InterPro" id="IPR001752">
    <property type="entry name" value="Kinesin_motor_dom"/>
</dbReference>
<feature type="region of interest" description="Disordered" evidence="7">
    <location>
        <begin position="1012"/>
        <end position="1094"/>
    </location>
</feature>
<dbReference type="GO" id="GO:0003777">
    <property type="term" value="F:microtubule motor activity"/>
    <property type="evidence" value="ECO:0007669"/>
    <property type="project" value="InterPro"/>
</dbReference>